<dbReference type="SMART" id="SM00382">
    <property type="entry name" value="AAA"/>
    <property type="match status" value="1"/>
</dbReference>
<dbReference type="Gene3D" id="3.40.50.300">
    <property type="entry name" value="P-loop containing nucleotide triphosphate hydrolases"/>
    <property type="match status" value="1"/>
</dbReference>
<dbReference type="InterPro" id="IPR050764">
    <property type="entry name" value="CbbQ/NirQ/NorQ/GpvN"/>
</dbReference>
<dbReference type="RefSeq" id="WP_146650908.1">
    <property type="nucleotide sequence ID" value="NZ_CP012333.1"/>
</dbReference>
<evidence type="ECO:0000256" key="3">
    <source>
        <dbReference type="ARBA" id="ARBA00061607"/>
    </source>
</evidence>
<dbReference type="CDD" id="cd00009">
    <property type="entry name" value="AAA"/>
    <property type="match status" value="1"/>
</dbReference>
<dbReference type="STRING" id="1391654.AKJ09_06119"/>
<proteinExistence type="inferred from homology"/>
<comment type="similarity">
    <text evidence="3">Belongs to the MoxR family.</text>
</comment>
<dbReference type="KEGG" id="llu:AKJ09_06119"/>
<dbReference type="OrthoDB" id="9808397at2"/>
<reference evidence="6 7" key="1">
    <citation type="submission" date="2015-08" db="EMBL/GenBank/DDBJ databases">
        <authorList>
            <person name="Babu N.S."/>
            <person name="Beckwith C.J."/>
            <person name="Beseler K.G."/>
            <person name="Brison A."/>
            <person name="Carone J.V."/>
            <person name="Caskin T.P."/>
            <person name="Diamond M."/>
            <person name="Durham M.E."/>
            <person name="Foxe J.M."/>
            <person name="Go M."/>
            <person name="Henderson B.A."/>
            <person name="Jones I.B."/>
            <person name="McGettigan J.A."/>
            <person name="Micheletti S.J."/>
            <person name="Nasrallah M.E."/>
            <person name="Ortiz D."/>
            <person name="Piller C.R."/>
            <person name="Privatt S.R."/>
            <person name="Schneider S.L."/>
            <person name="Sharp S."/>
            <person name="Smith T.C."/>
            <person name="Stanton J.D."/>
            <person name="Ullery H.E."/>
            <person name="Wilson R.J."/>
            <person name="Serrano M.G."/>
            <person name="Buck G."/>
            <person name="Lee V."/>
            <person name="Wang Y."/>
            <person name="Carvalho R."/>
            <person name="Voegtly L."/>
            <person name="Shi R."/>
            <person name="Duckworth R."/>
            <person name="Johnson A."/>
            <person name="Loviza R."/>
            <person name="Walstead R."/>
            <person name="Shah Z."/>
            <person name="Kiflezghi M."/>
            <person name="Wade K."/>
            <person name="Ball S.L."/>
            <person name="Bradley K.W."/>
            <person name="Asai D.J."/>
            <person name="Bowman C.A."/>
            <person name="Russell D.A."/>
            <person name="Pope W.H."/>
            <person name="Jacobs-Sera D."/>
            <person name="Hendrix R.W."/>
            <person name="Hatfull G.F."/>
        </authorList>
    </citation>
    <scope>NUCLEOTIDE SEQUENCE [LARGE SCALE GENOMIC DNA]</scope>
    <source>
        <strain evidence="6 7">DSM 27648</strain>
    </source>
</reference>
<dbReference type="Pfam" id="PF07726">
    <property type="entry name" value="AAA_3"/>
    <property type="match status" value="1"/>
</dbReference>
<dbReference type="InterPro" id="IPR011703">
    <property type="entry name" value="ATPase_AAA-3"/>
</dbReference>
<name>A0A0K1Q0Z6_9BACT</name>
<dbReference type="EMBL" id="CP012333">
    <property type="protein sequence ID" value="AKU99455.1"/>
    <property type="molecule type" value="Genomic_DNA"/>
</dbReference>
<dbReference type="GO" id="GO:0016887">
    <property type="term" value="F:ATP hydrolysis activity"/>
    <property type="evidence" value="ECO:0007669"/>
    <property type="project" value="InterPro"/>
</dbReference>
<dbReference type="InterPro" id="IPR003593">
    <property type="entry name" value="AAA+_ATPase"/>
</dbReference>
<protein>
    <submittedName>
        <fullName evidence="6">Methanol dehydrogenase regulatory protein</fullName>
    </submittedName>
</protein>
<dbReference type="GO" id="GO:0005524">
    <property type="term" value="F:ATP binding"/>
    <property type="evidence" value="ECO:0007669"/>
    <property type="project" value="UniProtKB-KW"/>
</dbReference>
<dbReference type="Pfam" id="PF17863">
    <property type="entry name" value="AAA_lid_2"/>
    <property type="match status" value="1"/>
</dbReference>
<dbReference type="AlphaFoldDB" id="A0A0K1Q0Z6"/>
<sequence>MSVLTSPAGPVGPAGPAGPNREVAAAQERIHDLRREIQRVFIGGTRALDMMMVALLAKGHVLLEGVPGVAKTTLVKAFATTLGCTSRRIQFTPDLLPADITGTYVLSPRDGTFSLRAGPIFANVVLADEINRAPAKTQSALLEAMQERQVTIEGDRYELPLPFLVLATQNPVDLEGTYPLPEAQIDRFLVRVTMGYPSARDEAQMLRTHGVEPPVVRALLNPQDVAALQTITARVHTDDDLHDYAVALTGFTRSHPRVALGASPRATLGLMQAAKAHAVVNGRGYTVPEDLRAVAIAVLAHRLVLVADVESDVRAREQVIEEALTKVGYRRGVRAV</sequence>
<dbReference type="InterPro" id="IPR027417">
    <property type="entry name" value="P-loop_NTPase"/>
</dbReference>
<organism evidence="6 7">
    <name type="scientific">Labilithrix luteola</name>
    <dbReference type="NCBI Taxonomy" id="1391654"/>
    <lineage>
        <taxon>Bacteria</taxon>
        <taxon>Pseudomonadati</taxon>
        <taxon>Myxococcota</taxon>
        <taxon>Polyangia</taxon>
        <taxon>Polyangiales</taxon>
        <taxon>Labilitrichaceae</taxon>
        <taxon>Labilithrix</taxon>
    </lineage>
</organism>
<feature type="region of interest" description="Disordered" evidence="4">
    <location>
        <begin position="1"/>
        <end position="21"/>
    </location>
</feature>
<feature type="domain" description="AAA+ ATPase" evidence="5">
    <location>
        <begin position="57"/>
        <end position="198"/>
    </location>
</feature>
<evidence type="ECO:0000313" key="7">
    <source>
        <dbReference type="Proteomes" id="UP000064967"/>
    </source>
</evidence>
<dbReference type="SUPFAM" id="SSF52540">
    <property type="entry name" value="P-loop containing nucleoside triphosphate hydrolases"/>
    <property type="match status" value="1"/>
</dbReference>
<dbReference type="PANTHER" id="PTHR42759">
    <property type="entry name" value="MOXR FAMILY PROTEIN"/>
    <property type="match status" value="1"/>
</dbReference>
<evidence type="ECO:0000256" key="4">
    <source>
        <dbReference type="SAM" id="MobiDB-lite"/>
    </source>
</evidence>
<evidence type="ECO:0000256" key="2">
    <source>
        <dbReference type="ARBA" id="ARBA00022840"/>
    </source>
</evidence>
<dbReference type="Proteomes" id="UP000064967">
    <property type="component" value="Chromosome"/>
</dbReference>
<evidence type="ECO:0000259" key="5">
    <source>
        <dbReference type="SMART" id="SM00382"/>
    </source>
</evidence>
<keyword evidence="2" id="KW-0067">ATP-binding</keyword>
<gene>
    <name evidence="6" type="ORF">AKJ09_06119</name>
</gene>
<evidence type="ECO:0000313" key="6">
    <source>
        <dbReference type="EMBL" id="AKU99455.1"/>
    </source>
</evidence>
<keyword evidence="7" id="KW-1185">Reference proteome</keyword>
<dbReference type="InterPro" id="IPR041628">
    <property type="entry name" value="ChlI/MoxR_AAA_lid"/>
</dbReference>
<dbReference type="Gene3D" id="1.10.8.80">
    <property type="entry name" value="Magnesium chelatase subunit I, C-Terminal domain"/>
    <property type="match status" value="1"/>
</dbReference>
<dbReference type="PIRSF" id="PIRSF002849">
    <property type="entry name" value="AAA_ATPase_chaperone_MoxR_prd"/>
    <property type="match status" value="1"/>
</dbReference>
<accession>A0A0K1Q0Z6</accession>
<evidence type="ECO:0000256" key="1">
    <source>
        <dbReference type="ARBA" id="ARBA00022741"/>
    </source>
</evidence>
<dbReference type="FunFam" id="3.40.50.300:FF:000640">
    <property type="entry name" value="MoxR family ATPase"/>
    <property type="match status" value="1"/>
</dbReference>
<keyword evidence="1" id="KW-0547">Nucleotide-binding</keyword>
<dbReference type="PANTHER" id="PTHR42759:SF1">
    <property type="entry name" value="MAGNESIUM-CHELATASE SUBUNIT CHLD"/>
    <property type="match status" value="1"/>
</dbReference>